<keyword evidence="1" id="KW-0833">Ubl conjugation pathway</keyword>
<evidence type="ECO:0000256" key="1">
    <source>
        <dbReference type="RuleBase" id="RU366025"/>
    </source>
</evidence>
<dbReference type="GO" id="GO:0006508">
    <property type="term" value="P:proteolysis"/>
    <property type="evidence" value="ECO:0007669"/>
    <property type="project" value="UniProtKB-KW"/>
</dbReference>
<evidence type="ECO:0000259" key="3">
    <source>
        <dbReference type="PROSITE" id="PS50235"/>
    </source>
</evidence>
<organism evidence="5 6">
    <name type="scientific">Trichomonas vaginalis (strain ATCC PRA-98 / G3)</name>
    <dbReference type="NCBI Taxonomy" id="412133"/>
    <lineage>
        <taxon>Eukaryota</taxon>
        <taxon>Metamonada</taxon>
        <taxon>Parabasalia</taxon>
        <taxon>Trichomonadida</taxon>
        <taxon>Trichomonadidae</taxon>
        <taxon>Trichomonas</taxon>
    </lineage>
</organism>
<protein>
    <recommendedName>
        <fullName evidence="1">Ubiquitin carboxyl-terminal hydrolase</fullName>
        <ecNumber evidence="1">3.4.19.12</ecNumber>
    </recommendedName>
</protein>
<dbReference type="Gene3D" id="3.90.70.10">
    <property type="entry name" value="Cysteine proteinases"/>
    <property type="match status" value="2"/>
</dbReference>
<accession>A2F7W0</accession>
<comment type="similarity">
    <text evidence="1">Belongs to the peptidase C19 family.</text>
</comment>
<dbReference type="GO" id="GO:0004843">
    <property type="term" value="F:cysteine-type deubiquitinase activity"/>
    <property type="evidence" value="ECO:0007669"/>
    <property type="project" value="UniProtKB-UniRule"/>
</dbReference>
<dbReference type="InterPro" id="IPR038765">
    <property type="entry name" value="Papain-like_cys_pep_sf"/>
</dbReference>
<feature type="compositionally biased region" description="Basic and acidic residues" evidence="2">
    <location>
        <begin position="721"/>
        <end position="740"/>
    </location>
</feature>
<dbReference type="InterPro" id="IPR001394">
    <property type="entry name" value="Peptidase_C19_UCH"/>
</dbReference>
<dbReference type="InterPro" id="IPR050185">
    <property type="entry name" value="Ub_carboxyl-term_hydrolase"/>
</dbReference>
<feature type="compositionally biased region" description="Basic residues" evidence="2">
    <location>
        <begin position="207"/>
        <end position="220"/>
    </location>
</feature>
<keyword evidence="1" id="KW-0645">Protease</keyword>
<keyword evidence="6" id="KW-1185">Reference proteome</keyword>
<dbReference type="PROSITE" id="PS00973">
    <property type="entry name" value="USP_2"/>
    <property type="match status" value="1"/>
</dbReference>
<dbReference type="InterPro" id="IPR028889">
    <property type="entry name" value="USP"/>
</dbReference>
<dbReference type="VEuPathDB" id="TrichDB:TVAG_107900"/>
<dbReference type="GO" id="GO:0016579">
    <property type="term" value="P:protein deubiquitination"/>
    <property type="evidence" value="ECO:0007669"/>
    <property type="project" value="InterPro"/>
</dbReference>
<dbReference type="InterPro" id="IPR006615">
    <property type="entry name" value="Pept_C19_DUSP"/>
</dbReference>
<dbReference type="Gene3D" id="3.30.2230.10">
    <property type="entry name" value="DUSP-like"/>
    <property type="match status" value="1"/>
</dbReference>
<dbReference type="STRING" id="5722.A2F7W0"/>
<dbReference type="KEGG" id="tva:4756806"/>
<feature type="domain" description="USP" evidence="3">
    <location>
        <begin position="247"/>
        <end position="687"/>
    </location>
</feature>
<dbReference type="PROSITE" id="PS51283">
    <property type="entry name" value="DUSP"/>
    <property type="match status" value="1"/>
</dbReference>
<dbReference type="eggNOG" id="KOG1870">
    <property type="taxonomic scope" value="Eukaryota"/>
</dbReference>
<dbReference type="InterPro" id="IPR035927">
    <property type="entry name" value="DUSP-like_sf"/>
</dbReference>
<comment type="catalytic activity">
    <reaction evidence="1">
        <text>Thiol-dependent hydrolysis of ester, thioester, amide, peptide and isopeptide bonds formed by the C-terminal Gly of ubiquitin (a 76-residue protein attached to proteins as an intracellular targeting signal).</text>
        <dbReference type="EC" id="3.4.19.12"/>
    </reaction>
</comment>
<feature type="domain" description="DUSP" evidence="4">
    <location>
        <begin position="1"/>
        <end position="92"/>
    </location>
</feature>
<dbReference type="InterPro" id="IPR018200">
    <property type="entry name" value="USP_CS"/>
</dbReference>
<evidence type="ECO:0000259" key="4">
    <source>
        <dbReference type="PROSITE" id="PS51283"/>
    </source>
</evidence>
<evidence type="ECO:0000256" key="2">
    <source>
        <dbReference type="SAM" id="MobiDB-lite"/>
    </source>
</evidence>
<dbReference type="OrthoDB" id="21192at2759"/>
<feature type="region of interest" description="Disordered" evidence="2">
    <location>
        <begin position="689"/>
        <end position="749"/>
    </location>
</feature>
<proteinExistence type="inferred from homology"/>
<sequence length="749" mass="84616">MSDIENIRSLIEKYPIQPLNDAFIVSTRFFRQVEERNGENDNTKVNNKELIKQGQLKKDIKQGEDFEVVSFEVWDYISTNFGGGPEIKVAVLPDGTAEIVKLQLNIQYKTAKTQIIISRNMKVKYFMEKVINSFHIPRNQALVILPPNSTTPLEIKDTIGETLAGLRNVVVAIDTSGIPGTVAIQPTMSGQNQPPPLNSEKNSSKPKLGKRAKRALRAAKSKAVPEKPKEEAPVVENQFSSCELKPHGLHNMGNTCYMNSALQCILSLPKFIYNLPKIINESDKPVLSNSFADFVSGYLSGSPEPSKIKRAVGRVCPLFSSFGQQDSQEFYSFLVDGMHDECKKELKNKSIMDNLFFGYMESTTKCANCGEISTVVEPFTTLSLPIAKNRKIIYIPLDISKPMLRVCQVPTDVSILLVARSMSGMKVVDQFDDDAIDHLAFEIEETGKKRILTKMVDQDRKNICLPFVVSIDDDSTHDQILDQIWEVAQHMWLESKRESVRASLTLDPRTPEFEDIEEFQRITIIVSEEQGILSNRVKICDPPSFTINDLLFSFTSSVVLDSSNQWKCEHCNSMSCARRYFKFKHLPDVLALQIKRFNGRGRKSTRDNTPIQIPLTLDLKDEHCGDGYQHYELRSISQHSGTLSFGHYTAIGKRGEKWYSFNDSSVIPTTPPDGTSASAYVVFYAKPFSPPKPVIPENIPEENQENEENKEQNDGNDNENEEKPGNNENEKSIEENKEQNDENDNENEE</sequence>
<dbReference type="Pfam" id="PF00443">
    <property type="entry name" value="UCH"/>
    <property type="match status" value="1"/>
</dbReference>
<evidence type="ECO:0000313" key="6">
    <source>
        <dbReference type="Proteomes" id="UP000001542"/>
    </source>
</evidence>
<dbReference type="Pfam" id="PF06337">
    <property type="entry name" value="DUSP"/>
    <property type="match status" value="1"/>
</dbReference>
<dbReference type="Proteomes" id="UP000001542">
    <property type="component" value="Unassembled WGS sequence"/>
</dbReference>
<dbReference type="PANTHER" id="PTHR21646:SF23">
    <property type="entry name" value="UBIQUITIN CARBOXYL-TERMINAL HYDROLASE USP2"/>
    <property type="match status" value="1"/>
</dbReference>
<dbReference type="PROSITE" id="PS00972">
    <property type="entry name" value="USP_1"/>
    <property type="match status" value="1"/>
</dbReference>
<dbReference type="AlphaFoldDB" id="A2F7W0"/>
<feature type="compositionally biased region" description="Basic and acidic residues" evidence="2">
    <location>
        <begin position="223"/>
        <end position="232"/>
    </location>
</feature>
<reference evidence="5" key="1">
    <citation type="submission" date="2006-10" db="EMBL/GenBank/DDBJ databases">
        <authorList>
            <person name="Amadeo P."/>
            <person name="Zhao Q."/>
            <person name="Wortman J."/>
            <person name="Fraser-Liggett C."/>
            <person name="Carlton J."/>
        </authorList>
    </citation>
    <scope>NUCLEOTIDE SEQUENCE</scope>
    <source>
        <strain evidence="5">G3</strain>
    </source>
</reference>
<dbReference type="RefSeq" id="XP_001311932.1">
    <property type="nucleotide sequence ID" value="XM_001311931.1"/>
</dbReference>
<dbReference type="OMA" id="ANGKFNT"/>
<dbReference type="SUPFAM" id="SSF54001">
    <property type="entry name" value="Cysteine proteinases"/>
    <property type="match status" value="1"/>
</dbReference>
<dbReference type="SUPFAM" id="SSF143791">
    <property type="entry name" value="DUSP-like"/>
    <property type="match status" value="1"/>
</dbReference>
<dbReference type="PANTHER" id="PTHR21646">
    <property type="entry name" value="UBIQUITIN CARBOXYL-TERMINAL HYDROLASE"/>
    <property type="match status" value="1"/>
</dbReference>
<dbReference type="EMBL" id="DS113654">
    <property type="protein sequence ID" value="EAX99002.1"/>
    <property type="molecule type" value="Genomic_DNA"/>
</dbReference>
<dbReference type="PROSITE" id="PS50235">
    <property type="entry name" value="USP_3"/>
    <property type="match status" value="1"/>
</dbReference>
<dbReference type="SMR" id="A2F7W0"/>
<name>A2F7W0_TRIV3</name>
<dbReference type="VEuPathDB" id="TrichDB:TVAGG3_1022850"/>
<feature type="region of interest" description="Disordered" evidence="2">
    <location>
        <begin position="185"/>
        <end position="232"/>
    </location>
</feature>
<gene>
    <name evidence="5" type="ORF">TVAG_107900</name>
</gene>
<dbReference type="InParanoid" id="A2F7W0"/>
<dbReference type="EC" id="3.4.19.12" evidence="1"/>
<evidence type="ECO:0000313" key="5">
    <source>
        <dbReference type="EMBL" id="EAX99002.1"/>
    </source>
</evidence>
<keyword evidence="1 5" id="KW-0378">Hydrolase</keyword>
<reference evidence="5" key="2">
    <citation type="journal article" date="2007" name="Science">
        <title>Draft genome sequence of the sexually transmitted pathogen Trichomonas vaginalis.</title>
        <authorList>
            <person name="Carlton J.M."/>
            <person name="Hirt R.P."/>
            <person name="Silva J.C."/>
            <person name="Delcher A.L."/>
            <person name="Schatz M."/>
            <person name="Zhao Q."/>
            <person name="Wortman J.R."/>
            <person name="Bidwell S.L."/>
            <person name="Alsmark U.C.M."/>
            <person name="Besteiro S."/>
            <person name="Sicheritz-Ponten T."/>
            <person name="Noel C.J."/>
            <person name="Dacks J.B."/>
            <person name="Foster P.G."/>
            <person name="Simillion C."/>
            <person name="Van de Peer Y."/>
            <person name="Miranda-Saavedra D."/>
            <person name="Barton G.J."/>
            <person name="Westrop G.D."/>
            <person name="Mueller S."/>
            <person name="Dessi D."/>
            <person name="Fiori P.L."/>
            <person name="Ren Q."/>
            <person name="Paulsen I."/>
            <person name="Zhang H."/>
            <person name="Bastida-Corcuera F.D."/>
            <person name="Simoes-Barbosa A."/>
            <person name="Brown M.T."/>
            <person name="Hayes R.D."/>
            <person name="Mukherjee M."/>
            <person name="Okumura C.Y."/>
            <person name="Schneider R."/>
            <person name="Smith A.J."/>
            <person name="Vanacova S."/>
            <person name="Villalvazo M."/>
            <person name="Haas B.J."/>
            <person name="Pertea M."/>
            <person name="Feldblyum T.V."/>
            <person name="Utterback T.R."/>
            <person name="Shu C.L."/>
            <person name="Osoegawa K."/>
            <person name="de Jong P.J."/>
            <person name="Hrdy I."/>
            <person name="Horvathova L."/>
            <person name="Zubacova Z."/>
            <person name="Dolezal P."/>
            <person name="Malik S.B."/>
            <person name="Logsdon J.M. Jr."/>
            <person name="Henze K."/>
            <person name="Gupta A."/>
            <person name="Wang C.C."/>
            <person name="Dunne R.L."/>
            <person name="Upcroft J.A."/>
            <person name="Upcroft P."/>
            <person name="White O."/>
            <person name="Salzberg S.L."/>
            <person name="Tang P."/>
            <person name="Chiu C.-H."/>
            <person name="Lee Y.-S."/>
            <person name="Embley T.M."/>
            <person name="Coombs G.H."/>
            <person name="Mottram J.C."/>
            <person name="Tachezy J."/>
            <person name="Fraser-Liggett C.M."/>
            <person name="Johnson P.J."/>
        </authorList>
    </citation>
    <scope>NUCLEOTIDE SEQUENCE [LARGE SCALE GENOMIC DNA]</scope>
    <source>
        <strain evidence="5">G3</strain>
    </source>
</reference>
<keyword evidence="1" id="KW-0788">Thiol protease</keyword>